<keyword evidence="5 6" id="KW-0472">Membrane</keyword>
<evidence type="ECO:0000313" key="7">
    <source>
        <dbReference type="EMBL" id="HIR93815.1"/>
    </source>
</evidence>
<evidence type="ECO:0000256" key="5">
    <source>
        <dbReference type="ARBA" id="ARBA00023136"/>
    </source>
</evidence>
<dbReference type="NCBIfam" id="NF037979">
    <property type="entry name" value="Na_transp"/>
    <property type="match status" value="1"/>
</dbReference>
<dbReference type="CDD" id="cd10336">
    <property type="entry name" value="SLC6sbd_Tyt1-Like"/>
    <property type="match status" value="1"/>
</dbReference>
<comment type="caution">
    <text evidence="7">The sequence shown here is derived from an EMBL/GenBank/DDBJ whole genome shotgun (WGS) entry which is preliminary data.</text>
</comment>
<gene>
    <name evidence="7" type="ORF">IAB98_10410</name>
</gene>
<evidence type="ECO:0000256" key="4">
    <source>
        <dbReference type="ARBA" id="ARBA00022989"/>
    </source>
</evidence>
<accession>A0A9D1EKQ2</accession>
<evidence type="ECO:0000256" key="6">
    <source>
        <dbReference type="SAM" id="Phobius"/>
    </source>
</evidence>
<dbReference type="AlphaFoldDB" id="A0A9D1EKQ2"/>
<feature type="transmembrane region" description="Helical" evidence="6">
    <location>
        <begin position="288"/>
        <end position="313"/>
    </location>
</feature>
<dbReference type="PRINTS" id="PR00176">
    <property type="entry name" value="NANEUSMPORT"/>
</dbReference>
<dbReference type="PANTHER" id="PTHR42948">
    <property type="entry name" value="TRANSPORTER"/>
    <property type="match status" value="1"/>
</dbReference>
<evidence type="ECO:0000256" key="3">
    <source>
        <dbReference type="ARBA" id="ARBA00022692"/>
    </source>
</evidence>
<protein>
    <submittedName>
        <fullName evidence="7">Sodium-dependent transporter</fullName>
    </submittedName>
</protein>
<proteinExistence type="predicted"/>
<feature type="transmembrane region" description="Helical" evidence="6">
    <location>
        <begin position="375"/>
        <end position="392"/>
    </location>
</feature>
<name>A0A9D1EKQ2_9FIRM</name>
<dbReference type="EMBL" id="DVHU01000092">
    <property type="protein sequence ID" value="HIR93815.1"/>
    <property type="molecule type" value="Genomic_DNA"/>
</dbReference>
<dbReference type="InterPro" id="IPR047218">
    <property type="entry name" value="YocR/YhdH-like"/>
</dbReference>
<dbReference type="InterPro" id="IPR037272">
    <property type="entry name" value="SNS_sf"/>
</dbReference>
<evidence type="ECO:0000313" key="8">
    <source>
        <dbReference type="Proteomes" id="UP000886841"/>
    </source>
</evidence>
<keyword evidence="3 6" id="KW-0812">Transmembrane</keyword>
<dbReference type="Proteomes" id="UP000886841">
    <property type="component" value="Unassembled WGS sequence"/>
</dbReference>
<feature type="transmembrane region" description="Helical" evidence="6">
    <location>
        <begin position="242"/>
        <end position="268"/>
    </location>
</feature>
<dbReference type="InterPro" id="IPR000175">
    <property type="entry name" value="Na/ntran_symport"/>
</dbReference>
<feature type="transmembrane region" description="Helical" evidence="6">
    <location>
        <begin position="413"/>
        <end position="434"/>
    </location>
</feature>
<organism evidence="7 8">
    <name type="scientific">Candidatus Egerieimonas intestinavium</name>
    <dbReference type="NCBI Taxonomy" id="2840777"/>
    <lineage>
        <taxon>Bacteria</taxon>
        <taxon>Bacillati</taxon>
        <taxon>Bacillota</taxon>
        <taxon>Clostridia</taxon>
        <taxon>Lachnospirales</taxon>
        <taxon>Lachnospiraceae</taxon>
        <taxon>Lachnospiraceae incertae sedis</taxon>
        <taxon>Candidatus Egerieimonas</taxon>
    </lineage>
</organism>
<evidence type="ECO:0000256" key="2">
    <source>
        <dbReference type="ARBA" id="ARBA00022448"/>
    </source>
</evidence>
<dbReference type="GO" id="GO:0016020">
    <property type="term" value="C:membrane"/>
    <property type="evidence" value="ECO:0007669"/>
    <property type="project" value="UniProtKB-SubCell"/>
</dbReference>
<feature type="transmembrane region" description="Helical" evidence="6">
    <location>
        <begin position="333"/>
        <end position="355"/>
    </location>
</feature>
<keyword evidence="4 6" id="KW-1133">Transmembrane helix</keyword>
<keyword evidence="2" id="KW-0813">Transport</keyword>
<evidence type="ECO:0000256" key="1">
    <source>
        <dbReference type="ARBA" id="ARBA00004141"/>
    </source>
</evidence>
<comment type="subcellular location">
    <subcellularLocation>
        <location evidence="1">Membrane</location>
        <topology evidence="1">Multi-pass membrane protein</topology>
    </subcellularLocation>
</comment>
<reference evidence="7" key="1">
    <citation type="submission" date="2020-10" db="EMBL/GenBank/DDBJ databases">
        <authorList>
            <person name="Gilroy R."/>
        </authorList>
    </citation>
    <scope>NUCLEOTIDE SEQUENCE</scope>
    <source>
        <strain evidence="7">ChiSxjej1B13-7041</strain>
    </source>
</reference>
<dbReference type="Gene3D" id="1.20.1740.10">
    <property type="entry name" value="Amino acid/polyamine transporter I"/>
    <property type="match status" value="1"/>
</dbReference>
<feature type="transmembrane region" description="Helical" evidence="6">
    <location>
        <begin position="137"/>
        <end position="155"/>
    </location>
</feature>
<feature type="transmembrane region" description="Helical" evidence="6">
    <location>
        <begin position="167"/>
        <end position="186"/>
    </location>
</feature>
<dbReference type="Pfam" id="PF00209">
    <property type="entry name" value="SNF"/>
    <property type="match status" value="2"/>
</dbReference>
<feature type="transmembrane region" description="Helical" evidence="6">
    <location>
        <begin position="12"/>
        <end position="29"/>
    </location>
</feature>
<reference evidence="7" key="2">
    <citation type="journal article" date="2021" name="PeerJ">
        <title>Extensive microbial diversity within the chicken gut microbiome revealed by metagenomics and culture.</title>
        <authorList>
            <person name="Gilroy R."/>
            <person name="Ravi A."/>
            <person name="Getino M."/>
            <person name="Pursley I."/>
            <person name="Horton D.L."/>
            <person name="Alikhan N.F."/>
            <person name="Baker D."/>
            <person name="Gharbi K."/>
            <person name="Hall N."/>
            <person name="Watson M."/>
            <person name="Adriaenssens E.M."/>
            <person name="Foster-Nyarko E."/>
            <person name="Jarju S."/>
            <person name="Secka A."/>
            <person name="Antonio M."/>
            <person name="Oren A."/>
            <person name="Chaudhuri R.R."/>
            <person name="La Ragione R."/>
            <person name="Hildebrand F."/>
            <person name="Pallen M.J."/>
        </authorList>
    </citation>
    <scope>NUCLEOTIDE SEQUENCE</scope>
    <source>
        <strain evidence="7">ChiSxjej1B13-7041</strain>
    </source>
</reference>
<feature type="transmembrane region" description="Helical" evidence="6">
    <location>
        <begin position="41"/>
        <end position="65"/>
    </location>
</feature>
<feature type="transmembrane region" description="Helical" evidence="6">
    <location>
        <begin position="206"/>
        <end position="230"/>
    </location>
</feature>
<dbReference type="PROSITE" id="PS50267">
    <property type="entry name" value="NA_NEUROTRAN_SYMP_3"/>
    <property type="match status" value="1"/>
</dbReference>
<dbReference type="PANTHER" id="PTHR42948:SF1">
    <property type="entry name" value="TRANSPORTER"/>
    <property type="match status" value="1"/>
</dbReference>
<feature type="transmembrane region" description="Helical" evidence="6">
    <location>
        <begin position="86"/>
        <end position="110"/>
    </location>
</feature>
<sequence length="443" mass="48419">MKKNSTQWTSKLGFVLATAGAAVGLGNLWKFPYLMGANGGFSFLVAYLVFIFILGVPVMIMEMSLGRKTRHDPVQAYQDVHPHAKIVGVFGVLAAFFILSYYSVIGGWILKYGFSYATSLKAPADFAAFTAQTWEPILWHGIFMLLTALICFFGVKGIEQASKFMMPALFIILLVIIVRSVTLPNAGEGLSFIFAPRLEDFSLSSVSAALGQVFYSLSLCMGITITYGSYLSKKENIVRSCFTVVGLDTSVAVLAGIAIFPAVFSFGLKPEAGPTLIFETLPQVFGSFAGGGIFALLFFILVFFAAVTSSVALLEVTCSLAIDTFKWSRKKAVVALAIVIFLVGIPSSLSFGPLADVKILSYNFFDFMGMLTDKILLPLGGIFMCYYIGWKWKPELLVEEVEADGRKFRAAKLWLFCIRFIVPILVIVVTLTGFKEIYTAIAG</sequence>
<dbReference type="SUPFAM" id="SSF161070">
    <property type="entry name" value="SNF-like"/>
    <property type="match status" value="1"/>
</dbReference>